<dbReference type="Gene3D" id="1.25.40.10">
    <property type="entry name" value="Tetratricopeptide repeat domain"/>
    <property type="match status" value="3"/>
</dbReference>
<feature type="repeat" description="PPR" evidence="2">
    <location>
        <begin position="425"/>
        <end position="459"/>
    </location>
</feature>
<evidence type="ECO:0008006" key="5">
    <source>
        <dbReference type="Google" id="ProtNLM"/>
    </source>
</evidence>
<evidence type="ECO:0000256" key="1">
    <source>
        <dbReference type="ARBA" id="ARBA00022737"/>
    </source>
</evidence>
<feature type="repeat" description="PPR" evidence="2">
    <location>
        <begin position="51"/>
        <end position="85"/>
    </location>
</feature>
<feature type="repeat" description="PPR" evidence="2">
    <location>
        <begin position="121"/>
        <end position="155"/>
    </location>
</feature>
<accession>A0A7J7M464</accession>
<evidence type="ECO:0000256" key="2">
    <source>
        <dbReference type="PROSITE-ProRule" id="PRU00708"/>
    </source>
</evidence>
<dbReference type="InterPro" id="IPR044175">
    <property type="entry name" value="At5g66631-like"/>
</dbReference>
<reference evidence="3 4" key="1">
    <citation type="journal article" date="2020" name="IScience">
        <title>Genome Sequencing of the Endangered Kingdonia uniflora (Circaeasteraceae, Ranunculales) Reveals Potential Mechanisms of Evolutionary Specialization.</title>
        <authorList>
            <person name="Sun Y."/>
            <person name="Deng T."/>
            <person name="Zhang A."/>
            <person name="Moore M.J."/>
            <person name="Landis J.B."/>
            <person name="Lin N."/>
            <person name="Zhang H."/>
            <person name="Zhang X."/>
            <person name="Huang J."/>
            <person name="Zhang X."/>
            <person name="Sun H."/>
            <person name="Wang H."/>
        </authorList>
    </citation>
    <scope>NUCLEOTIDE SEQUENCE [LARGE SCALE GENOMIC DNA]</scope>
    <source>
        <strain evidence="3">TB1705</strain>
        <tissue evidence="3">Leaf</tissue>
    </source>
</reference>
<dbReference type="PROSITE" id="PS51375">
    <property type="entry name" value="PPR"/>
    <property type="match status" value="3"/>
</dbReference>
<keyword evidence="1" id="KW-0677">Repeat</keyword>
<gene>
    <name evidence="3" type="ORF">GIB67_017396</name>
</gene>
<dbReference type="NCBIfam" id="TIGR00756">
    <property type="entry name" value="PPR"/>
    <property type="match status" value="3"/>
</dbReference>
<dbReference type="OrthoDB" id="185373at2759"/>
<dbReference type="EMBL" id="JACGCM010001782">
    <property type="protein sequence ID" value="KAF6149663.1"/>
    <property type="molecule type" value="Genomic_DNA"/>
</dbReference>
<dbReference type="Pfam" id="PF13041">
    <property type="entry name" value="PPR_2"/>
    <property type="match status" value="2"/>
</dbReference>
<dbReference type="PANTHER" id="PTHR47913:SF1">
    <property type="entry name" value="OS01G0167750 PROTEIN"/>
    <property type="match status" value="1"/>
</dbReference>
<dbReference type="InterPro" id="IPR011990">
    <property type="entry name" value="TPR-like_helical_dom_sf"/>
</dbReference>
<keyword evidence="4" id="KW-1185">Reference proteome</keyword>
<comment type="caution">
    <text evidence="3">The sequence shown here is derived from an EMBL/GenBank/DDBJ whole genome shotgun (WGS) entry which is preliminary data.</text>
</comment>
<sequence length="526" mass="59707">MSINHCEFKNVLRVSFMDLLRWNAIAGDLESAVRVFNDYRESLPVGKKHVSTEGYNLVMSLYAREGKDLDAVEMFRGMIKDGANPNSRSYTVIMEHLVGSGRLGAAFEVFAVLPSIRIKRTLKQYSVLVDGFILNEDFNMVKTLLNEMRNDGVLPGYAMRVSLKRMQEAGFVEETEEFVRELLPDERIGNIGFAVDGSEDEEDGDDGGVEENVKLKPWLDPSALASVLSDWNPDEVLALEDARLVWTTRLVCKFLRSFKKAETAWKFFCWVAYQPGDFNHDVHTVSRMIAILVREGNVDLVDQLIIKVKREGIRLSFSTIRLIVDFYGFSKKPDPALRIFDEIELLCGPVSKVNLKLVYCSLLRTLVKCKRGPDAMNILEGMISSGVLPDIQTFTGLMQYFASVEDLRMVQKLFGIVRQSGIEPDAFMFKTLIRTYCKHGQFAFALRVFKDMMNLNLFPDGATKTLLVKCLWNDGKLREAAFVEERSEEINEMLPLAVPGHVWTTSCADLRRVYSIYYNSFAADGE</sequence>
<evidence type="ECO:0000313" key="3">
    <source>
        <dbReference type="EMBL" id="KAF6149663.1"/>
    </source>
</evidence>
<evidence type="ECO:0000313" key="4">
    <source>
        <dbReference type="Proteomes" id="UP000541444"/>
    </source>
</evidence>
<name>A0A7J7M464_9MAGN</name>
<dbReference type="PANTHER" id="PTHR47913">
    <property type="entry name" value="OS01G0167750 PROTEIN"/>
    <property type="match status" value="1"/>
</dbReference>
<proteinExistence type="predicted"/>
<organism evidence="3 4">
    <name type="scientific">Kingdonia uniflora</name>
    <dbReference type="NCBI Taxonomy" id="39325"/>
    <lineage>
        <taxon>Eukaryota</taxon>
        <taxon>Viridiplantae</taxon>
        <taxon>Streptophyta</taxon>
        <taxon>Embryophyta</taxon>
        <taxon>Tracheophyta</taxon>
        <taxon>Spermatophyta</taxon>
        <taxon>Magnoliopsida</taxon>
        <taxon>Ranunculales</taxon>
        <taxon>Circaeasteraceae</taxon>
        <taxon>Kingdonia</taxon>
    </lineage>
</organism>
<protein>
    <recommendedName>
        <fullName evidence="5">Pentatricopeptide repeat-containing protein</fullName>
    </recommendedName>
</protein>
<dbReference type="Pfam" id="PF01535">
    <property type="entry name" value="PPR"/>
    <property type="match status" value="2"/>
</dbReference>
<dbReference type="InterPro" id="IPR002885">
    <property type="entry name" value="PPR_rpt"/>
</dbReference>
<dbReference type="AlphaFoldDB" id="A0A7J7M464"/>
<dbReference type="Proteomes" id="UP000541444">
    <property type="component" value="Unassembled WGS sequence"/>
</dbReference>